<evidence type="ECO:0000313" key="2">
    <source>
        <dbReference type="EMBL" id="KDQ11260.1"/>
    </source>
</evidence>
<gene>
    <name evidence="2" type="ORF">BOTBODRAFT_463637</name>
</gene>
<dbReference type="EMBL" id="KL198060">
    <property type="protein sequence ID" value="KDQ11260.1"/>
    <property type="molecule type" value="Genomic_DNA"/>
</dbReference>
<keyword evidence="1" id="KW-1133">Transmembrane helix</keyword>
<feature type="transmembrane region" description="Helical" evidence="1">
    <location>
        <begin position="34"/>
        <end position="55"/>
    </location>
</feature>
<dbReference type="AlphaFoldDB" id="A0A067M983"/>
<evidence type="ECO:0000256" key="1">
    <source>
        <dbReference type="SAM" id="Phobius"/>
    </source>
</evidence>
<evidence type="ECO:0000313" key="3">
    <source>
        <dbReference type="Proteomes" id="UP000027195"/>
    </source>
</evidence>
<accession>A0A067M983</accession>
<name>A0A067M983_BOTB1</name>
<proteinExistence type="predicted"/>
<sequence length="90" mass="10380">MWVNPALATKRQYCALTWAARISEFSLEAPLRPFYVYAAVAFTSPPSLSLPNFLWLPWKLRMPQLVLAIARINLLRSLWKATKAFRARSD</sequence>
<dbReference type="InParanoid" id="A0A067M983"/>
<keyword evidence="3" id="KW-1185">Reference proteome</keyword>
<organism evidence="2 3">
    <name type="scientific">Botryobasidium botryosum (strain FD-172 SS1)</name>
    <dbReference type="NCBI Taxonomy" id="930990"/>
    <lineage>
        <taxon>Eukaryota</taxon>
        <taxon>Fungi</taxon>
        <taxon>Dikarya</taxon>
        <taxon>Basidiomycota</taxon>
        <taxon>Agaricomycotina</taxon>
        <taxon>Agaricomycetes</taxon>
        <taxon>Cantharellales</taxon>
        <taxon>Botryobasidiaceae</taxon>
        <taxon>Botryobasidium</taxon>
    </lineage>
</organism>
<keyword evidence="1" id="KW-0812">Transmembrane</keyword>
<protein>
    <submittedName>
        <fullName evidence="2">Uncharacterized protein</fullName>
    </submittedName>
</protein>
<dbReference type="Proteomes" id="UP000027195">
    <property type="component" value="Unassembled WGS sequence"/>
</dbReference>
<reference evidence="3" key="1">
    <citation type="journal article" date="2014" name="Proc. Natl. Acad. Sci. U.S.A.">
        <title>Extensive sampling of basidiomycete genomes demonstrates inadequacy of the white-rot/brown-rot paradigm for wood decay fungi.</title>
        <authorList>
            <person name="Riley R."/>
            <person name="Salamov A.A."/>
            <person name="Brown D.W."/>
            <person name="Nagy L.G."/>
            <person name="Floudas D."/>
            <person name="Held B.W."/>
            <person name="Levasseur A."/>
            <person name="Lombard V."/>
            <person name="Morin E."/>
            <person name="Otillar R."/>
            <person name="Lindquist E.A."/>
            <person name="Sun H."/>
            <person name="LaButti K.M."/>
            <person name="Schmutz J."/>
            <person name="Jabbour D."/>
            <person name="Luo H."/>
            <person name="Baker S.E."/>
            <person name="Pisabarro A.G."/>
            <person name="Walton J.D."/>
            <person name="Blanchette R.A."/>
            <person name="Henrissat B."/>
            <person name="Martin F."/>
            <person name="Cullen D."/>
            <person name="Hibbett D.S."/>
            <person name="Grigoriev I.V."/>
        </authorList>
    </citation>
    <scope>NUCLEOTIDE SEQUENCE [LARGE SCALE GENOMIC DNA]</scope>
    <source>
        <strain evidence="3">FD-172 SS1</strain>
    </source>
</reference>
<keyword evidence="1" id="KW-0472">Membrane</keyword>
<dbReference type="HOGENOM" id="CLU_2440559_0_0_1"/>